<keyword evidence="9 15" id="KW-0663">Pyridoxal phosphate</keyword>
<evidence type="ECO:0000256" key="4">
    <source>
        <dbReference type="ARBA" id="ARBA00008703"/>
    </source>
</evidence>
<keyword evidence="11 14" id="KW-0411">Iron-sulfur</keyword>
<feature type="binding site" evidence="14">
    <location>
        <position position="110"/>
    </location>
    <ligand>
        <name>[4Fe-4S] cluster</name>
        <dbReference type="ChEBI" id="CHEBI:49883"/>
        <note>4Fe-4S-S-AdoMet</note>
    </ligand>
</feature>
<dbReference type="Proteomes" id="UP000192923">
    <property type="component" value="Unassembled WGS sequence"/>
</dbReference>
<evidence type="ECO:0000256" key="9">
    <source>
        <dbReference type="ARBA" id="ARBA00022898"/>
    </source>
</evidence>
<protein>
    <recommendedName>
        <fullName evidence="5">L-lysine 2,3-aminomutase</fullName>
    </recommendedName>
    <alternativeName>
        <fullName evidence="13">EF-P post-translational modification enzyme B</fullName>
    </alternativeName>
</protein>
<dbReference type="SFLD" id="SFLDS00029">
    <property type="entry name" value="Radical_SAM"/>
    <property type="match status" value="1"/>
</dbReference>
<dbReference type="SFLD" id="SFLDF00314">
    <property type="entry name" value="L-lysine_2_3-aminomutase_(yjeK"/>
    <property type="match status" value="1"/>
</dbReference>
<dbReference type="PIRSF" id="PIRSF004911">
    <property type="entry name" value="DUF160"/>
    <property type="match status" value="1"/>
</dbReference>
<evidence type="ECO:0000256" key="10">
    <source>
        <dbReference type="ARBA" id="ARBA00023004"/>
    </source>
</evidence>
<evidence type="ECO:0000313" key="17">
    <source>
        <dbReference type="EMBL" id="SMF94479.1"/>
    </source>
</evidence>
<dbReference type="GO" id="GO:0046872">
    <property type="term" value="F:metal ion binding"/>
    <property type="evidence" value="ECO:0007669"/>
    <property type="project" value="UniProtKB-KW"/>
</dbReference>
<comment type="cofactor">
    <cofactor evidence="2 15">
        <name>pyridoxal 5'-phosphate</name>
        <dbReference type="ChEBI" id="CHEBI:597326"/>
    </cofactor>
</comment>
<evidence type="ECO:0000256" key="7">
    <source>
        <dbReference type="ARBA" id="ARBA00022691"/>
    </source>
</evidence>
<dbReference type="AlphaFoldDB" id="A0A1Y6CUZ9"/>
<dbReference type="CDD" id="cd01335">
    <property type="entry name" value="Radical_SAM"/>
    <property type="match status" value="1"/>
</dbReference>
<reference evidence="17 18" key="1">
    <citation type="submission" date="2016-12" db="EMBL/GenBank/DDBJ databases">
        <authorList>
            <person name="Song W.-J."/>
            <person name="Kurnit D.M."/>
        </authorList>
    </citation>
    <scope>NUCLEOTIDE SEQUENCE [LARGE SCALE GENOMIC DNA]</scope>
    <source>
        <strain evidence="17 18">175</strain>
    </source>
</reference>
<dbReference type="GO" id="GO:0016853">
    <property type="term" value="F:isomerase activity"/>
    <property type="evidence" value="ECO:0007669"/>
    <property type="project" value="UniProtKB-KW"/>
</dbReference>
<dbReference type="InterPro" id="IPR007197">
    <property type="entry name" value="rSAM"/>
</dbReference>
<dbReference type="SFLD" id="SFLDG01070">
    <property type="entry name" value="PLP-dependent"/>
    <property type="match status" value="1"/>
</dbReference>
<dbReference type="Pfam" id="PF04055">
    <property type="entry name" value="Radical_SAM"/>
    <property type="match status" value="1"/>
</dbReference>
<sequence length="326" mass="35683">MYPSWQAELADSFTQPRTLLQSLALDPADFPGLDAAALDFPFRVTRCYAARMEPGNPDDPLLRQVLPLGAELREYPGFLADPVGDLAAVAAPGLLHKYRGRVLLIATGACAIHCRYCFRREFPYEDNLLGRSREQAALDHIAGDASIREVILSGGDPLVLGDERLERLVAALEAIPQVRRLRLHSRLPVVLPSRVTGALLRHLADSRLRTVLVIHANHAREFDGAVGAALLALRGAGVTLLNQAVLLRGINDSADALAELGETLFAHGVLPYYLHLLDRARGTAHFEVDEARAMALLRELRATLPGYLVPKLVREIEGEAFKRPVA</sequence>
<evidence type="ECO:0000259" key="16">
    <source>
        <dbReference type="PROSITE" id="PS51918"/>
    </source>
</evidence>
<dbReference type="Gene3D" id="3.20.20.70">
    <property type="entry name" value="Aldolase class I"/>
    <property type="match status" value="1"/>
</dbReference>
<evidence type="ECO:0000313" key="18">
    <source>
        <dbReference type="Proteomes" id="UP000192923"/>
    </source>
</evidence>
<name>A0A1Y6CUZ9_9GAMM</name>
<dbReference type="NCBIfam" id="TIGR03821">
    <property type="entry name" value="EFP_modif_epmB"/>
    <property type="match status" value="1"/>
</dbReference>
<evidence type="ECO:0000256" key="8">
    <source>
        <dbReference type="ARBA" id="ARBA00022723"/>
    </source>
</evidence>
<dbReference type="InterPro" id="IPR013785">
    <property type="entry name" value="Aldolase_TIM"/>
</dbReference>
<keyword evidence="12" id="KW-0413">Isomerase</keyword>
<evidence type="ECO:0000256" key="15">
    <source>
        <dbReference type="PIRSR" id="PIRSR603739-50"/>
    </source>
</evidence>
<dbReference type="STRING" id="1760988.SAMN02949497_1797"/>
<evidence type="ECO:0000256" key="5">
    <source>
        <dbReference type="ARBA" id="ARBA00022363"/>
    </source>
</evidence>
<dbReference type="PROSITE" id="PS51918">
    <property type="entry name" value="RADICAL_SAM"/>
    <property type="match status" value="1"/>
</dbReference>
<dbReference type="OrthoDB" id="9770937at2"/>
<keyword evidence="7" id="KW-0949">S-adenosyl-L-methionine</keyword>
<evidence type="ECO:0000256" key="1">
    <source>
        <dbReference type="ARBA" id="ARBA00001352"/>
    </source>
</evidence>
<gene>
    <name evidence="17" type="ORF">SAMN02949497_1797</name>
</gene>
<accession>A0A1Y6CUZ9</accession>
<keyword evidence="8 14" id="KW-0479">Metal-binding</keyword>
<dbReference type="GO" id="GO:0051539">
    <property type="term" value="F:4 iron, 4 sulfur cluster binding"/>
    <property type="evidence" value="ECO:0007669"/>
    <property type="project" value="UniProtKB-KW"/>
</dbReference>
<keyword evidence="6 14" id="KW-0004">4Fe-4S</keyword>
<evidence type="ECO:0000256" key="2">
    <source>
        <dbReference type="ARBA" id="ARBA00001933"/>
    </source>
</evidence>
<dbReference type="InterPro" id="IPR003739">
    <property type="entry name" value="Lys_aminomutase/Glu_NH3_mut"/>
</dbReference>
<dbReference type="InterPro" id="IPR022462">
    <property type="entry name" value="EpmB"/>
</dbReference>
<evidence type="ECO:0000256" key="12">
    <source>
        <dbReference type="ARBA" id="ARBA00023235"/>
    </source>
</evidence>
<feature type="binding site" evidence="14">
    <location>
        <position position="117"/>
    </location>
    <ligand>
        <name>[4Fe-4S] cluster</name>
        <dbReference type="ChEBI" id="CHEBI:49883"/>
        <note>4Fe-4S-S-AdoMet</note>
    </ligand>
</feature>
<feature type="binding site" evidence="14">
    <location>
        <position position="114"/>
    </location>
    <ligand>
        <name>[4Fe-4S] cluster</name>
        <dbReference type="ChEBI" id="CHEBI:49883"/>
        <note>4Fe-4S-S-AdoMet</note>
    </ligand>
</feature>
<evidence type="ECO:0000256" key="11">
    <source>
        <dbReference type="ARBA" id="ARBA00023014"/>
    </source>
</evidence>
<feature type="modified residue" description="N6-(pyridoxal phosphate)lysine" evidence="15">
    <location>
        <position position="322"/>
    </location>
</feature>
<comment type="cofactor">
    <cofactor evidence="3">
        <name>[4Fe-4S] cluster</name>
        <dbReference type="ChEBI" id="CHEBI:49883"/>
    </cofactor>
</comment>
<comment type="similarity">
    <text evidence="4">Belongs to the radical SAM superfamily. KamA family.</text>
</comment>
<dbReference type="NCBIfam" id="TIGR00238">
    <property type="entry name" value="KamA family radical SAM protein"/>
    <property type="match status" value="1"/>
</dbReference>
<evidence type="ECO:0000256" key="6">
    <source>
        <dbReference type="ARBA" id="ARBA00022485"/>
    </source>
</evidence>
<evidence type="ECO:0000256" key="3">
    <source>
        <dbReference type="ARBA" id="ARBA00001966"/>
    </source>
</evidence>
<dbReference type="RefSeq" id="WP_085211898.1">
    <property type="nucleotide sequence ID" value="NZ_FXAM01000001.1"/>
</dbReference>
<evidence type="ECO:0000256" key="14">
    <source>
        <dbReference type="PIRSR" id="PIRSR004911-1"/>
    </source>
</evidence>
<dbReference type="InterPro" id="IPR058240">
    <property type="entry name" value="rSAM_sf"/>
</dbReference>
<keyword evidence="18" id="KW-1185">Reference proteome</keyword>
<keyword evidence="10" id="KW-0408">Iron</keyword>
<proteinExistence type="inferred from homology"/>
<dbReference type="PANTHER" id="PTHR30538:SF1">
    <property type="entry name" value="L-LYSINE 2,3-AMINOMUTASE"/>
    <property type="match status" value="1"/>
</dbReference>
<dbReference type="SUPFAM" id="SSF102114">
    <property type="entry name" value="Radical SAM enzymes"/>
    <property type="match status" value="1"/>
</dbReference>
<comment type="catalytic activity">
    <reaction evidence="1">
        <text>L-lysine = D-beta-lysine</text>
        <dbReference type="Rhea" id="RHEA:44148"/>
        <dbReference type="ChEBI" id="CHEBI:32551"/>
        <dbReference type="ChEBI" id="CHEBI:84138"/>
    </reaction>
</comment>
<feature type="domain" description="Radical SAM core" evidence="16">
    <location>
        <begin position="96"/>
        <end position="319"/>
    </location>
</feature>
<evidence type="ECO:0000256" key="13">
    <source>
        <dbReference type="ARBA" id="ARBA00030756"/>
    </source>
</evidence>
<dbReference type="PANTHER" id="PTHR30538">
    <property type="entry name" value="LYSINE 2,3-AMINOMUTASE-RELATED"/>
    <property type="match status" value="1"/>
</dbReference>
<dbReference type="EMBL" id="FXAM01000001">
    <property type="protein sequence ID" value="SMF94479.1"/>
    <property type="molecule type" value="Genomic_DNA"/>
</dbReference>
<organism evidence="17 18">
    <name type="scientific">Methylomagnum ishizawai</name>
    <dbReference type="NCBI Taxonomy" id="1760988"/>
    <lineage>
        <taxon>Bacteria</taxon>
        <taxon>Pseudomonadati</taxon>
        <taxon>Pseudomonadota</taxon>
        <taxon>Gammaproteobacteria</taxon>
        <taxon>Methylococcales</taxon>
        <taxon>Methylococcaceae</taxon>
        <taxon>Methylomagnum</taxon>
    </lineage>
</organism>